<evidence type="ECO:0000256" key="4">
    <source>
        <dbReference type="ARBA" id="ARBA00022898"/>
    </source>
</evidence>
<dbReference type="InterPro" id="IPR010977">
    <property type="entry name" value="Aromatic_deC"/>
</dbReference>
<evidence type="ECO:0000256" key="3">
    <source>
        <dbReference type="ARBA" id="ARBA00022793"/>
    </source>
</evidence>
<keyword evidence="4 6" id="KW-0663">Pyridoxal phosphate</keyword>
<gene>
    <name evidence="8" type="ORF">DFR28_1011106</name>
</gene>
<sequence length="467" mass="49573">MTNHTVNPLHESIRVMESSLSSATAYLDELSSRSVAPSEQAVTDLALLDTEMPTQAQDPVATIELLSRLGSPATVATAGGRFYGLVVGGSLPATVGSRVLAAAWDQLATSQATSPISMQIERTTSKWLLSLFGLPAECSVGFVSGTTMGNFICLAAARTAQLAKQGWDVETQGLVGSPPLHIVASEEIHVTVSKVLSMLGLGSANVEKVKTDSNGAMLIDQLPELTPHSIVLTQAGNVNSGAIDPIGAIAEQARKVGAWVHVDGAFGLWAAACHNTRDLIKGFELADSWVTDGHKWLNTPYDCGIAFCRHPQAMHNAMSTVAPYLSKGFEAAPKDMVPELSRSARALDVWAALHSLGVAGVDDLIQRCCRHARMAAAALRSMGFEILNEVTLNQVVVSHPSQESALANLVDSVCASGEAWFGVTRWKGRDGFRLSFSSWVTQDSDVERLISAIAKSADELSITVLSK</sequence>
<comment type="caution">
    <text evidence="8">The sequence shown here is derived from an EMBL/GenBank/DDBJ whole genome shotgun (WGS) entry which is preliminary data.</text>
</comment>
<dbReference type="GO" id="GO:0030170">
    <property type="term" value="F:pyridoxal phosphate binding"/>
    <property type="evidence" value="ECO:0007669"/>
    <property type="project" value="InterPro"/>
</dbReference>
<dbReference type="GO" id="GO:0016831">
    <property type="term" value="F:carboxy-lyase activity"/>
    <property type="evidence" value="ECO:0007669"/>
    <property type="project" value="UniProtKB-KW"/>
</dbReference>
<evidence type="ECO:0000256" key="1">
    <source>
        <dbReference type="ARBA" id="ARBA00001933"/>
    </source>
</evidence>
<keyword evidence="9" id="KW-1185">Reference proteome</keyword>
<dbReference type="InterPro" id="IPR002129">
    <property type="entry name" value="PyrdxlP-dep_de-COase"/>
</dbReference>
<dbReference type="AlphaFoldDB" id="A0A395JQB3"/>
<accession>A0A395JQB3</accession>
<feature type="modified residue" description="N6-(pyridoxal phosphate)lysine" evidence="6">
    <location>
        <position position="295"/>
    </location>
</feature>
<dbReference type="SUPFAM" id="SSF53383">
    <property type="entry name" value="PLP-dependent transferases"/>
    <property type="match status" value="1"/>
</dbReference>
<protein>
    <submittedName>
        <fullName evidence="8">Glutamate/tyrosine decarboxylase-like PLP-dependent enzyme</fullName>
    </submittedName>
</protein>
<keyword evidence="5 7" id="KW-0456">Lyase</keyword>
<dbReference type="PANTHER" id="PTHR11999">
    <property type="entry name" value="GROUP II PYRIDOXAL-5-PHOSPHATE DECARBOXYLASE"/>
    <property type="match status" value="1"/>
</dbReference>
<evidence type="ECO:0000256" key="2">
    <source>
        <dbReference type="ARBA" id="ARBA00009533"/>
    </source>
</evidence>
<dbReference type="InterPro" id="IPR015421">
    <property type="entry name" value="PyrdxlP-dep_Trfase_major"/>
</dbReference>
<dbReference type="Proteomes" id="UP000253083">
    <property type="component" value="Unassembled WGS sequence"/>
</dbReference>
<dbReference type="Gene3D" id="3.40.640.10">
    <property type="entry name" value="Type I PLP-dependent aspartate aminotransferase-like (Major domain)"/>
    <property type="match status" value="1"/>
</dbReference>
<dbReference type="GO" id="GO:0019752">
    <property type="term" value="P:carboxylic acid metabolic process"/>
    <property type="evidence" value="ECO:0007669"/>
    <property type="project" value="InterPro"/>
</dbReference>
<dbReference type="RefSeq" id="WP_211316876.1">
    <property type="nucleotide sequence ID" value="NZ_QNRT01000001.1"/>
</dbReference>
<comment type="similarity">
    <text evidence="2 7">Belongs to the group II decarboxylase family.</text>
</comment>
<dbReference type="InterPro" id="IPR015422">
    <property type="entry name" value="PyrdxlP-dep_Trfase_small"/>
</dbReference>
<dbReference type="InterPro" id="IPR015424">
    <property type="entry name" value="PyrdxlP-dep_Trfase"/>
</dbReference>
<name>A0A395JQB3_9GAMM</name>
<evidence type="ECO:0000256" key="6">
    <source>
        <dbReference type="PIRSR" id="PIRSR602129-50"/>
    </source>
</evidence>
<evidence type="ECO:0000313" key="8">
    <source>
        <dbReference type="EMBL" id="RBP53717.1"/>
    </source>
</evidence>
<proteinExistence type="inferred from homology"/>
<dbReference type="EMBL" id="QNRT01000001">
    <property type="protein sequence ID" value="RBP53717.1"/>
    <property type="molecule type" value="Genomic_DNA"/>
</dbReference>
<dbReference type="InParanoid" id="A0A395JQB3"/>
<keyword evidence="3" id="KW-0210">Decarboxylase</keyword>
<reference evidence="8 9" key="1">
    <citation type="submission" date="2018-06" db="EMBL/GenBank/DDBJ databases">
        <title>Genomic Encyclopedia of Type Strains, Phase IV (KMG-IV): sequencing the most valuable type-strain genomes for metagenomic binning, comparative biology and taxonomic classification.</title>
        <authorList>
            <person name="Goeker M."/>
        </authorList>
    </citation>
    <scope>NUCLEOTIDE SEQUENCE [LARGE SCALE GENOMIC DNA]</scope>
    <source>
        <strain evidence="8 9">DSM 24032</strain>
    </source>
</reference>
<dbReference type="Gene3D" id="3.90.1150.10">
    <property type="entry name" value="Aspartate Aminotransferase, domain 1"/>
    <property type="match status" value="1"/>
</dbReference>
<comment type="cofactor">
    <cofactor evidence="1 6 7">
        <name>pyridoxal 5'-phosphate</name>
        <dbReference type="ChEBI" id="CHEBI:597326"/>
    </cofactor>
</comment>
<organism evidence="8 9">
    <name type="scientific">Arenicella xantha</name>
    <dbReference type="NCBI Taxonomy" id="644221"/>
    <lineage>
        <taxon>Bacteria</taxon>
        <taxon>Pseudomonadati</taxon>
        <taxon>Pseudomonadota</taxon>
        <taxon>Gammaproteobacteria</taxon>
        <taxon>Arenicellales</taxon>
        <taxon>Arenicellaceae</taxon>
        <taxon>Arenicella</taxon>
    </lineage>
</organism>
<dbReference type="PANTHER" id="PTHR11999:SF70">
    <property type="entry name" value="MIP05841P"/>
    <property type="match status" value="1"/>
</dbReference>
<dbReference type="Pfam" id="PF00282">
    <property type="entry name" value="Pyridoxal_deC"/>
    <property type="match status" value="1"/>
</dbReference>
<evidence type="ECO:0000256" key="7">
    <source>
        <dbReference type="RuleBase" id="RU000382"/>
    </source>
</evidence>
<evidence type="ECO:0000313" key="9">
    <source>
        <dbReference type="Proteomes" id="UP000253083"/>
    </source>
</evidence>
<evidence type="ECO:0000256" key="5">
    <source>
        <dbReference type="ARBA" id="ARBA00023239"/>
    </source>
</evidence>